<dbReference type="AlphaFoldDB" id="A0A8J6UMG3"/>
<evidence type="ECO:0000313" key="10">
    <source>
        <dbReference type="Proteomes" id="UP000638014"/>
    </source>
</evidence>
<dbReference type="PROSITE" id="PS51645">
    <property type="entry name" value="PHR_CRY_ALPHA_BETA"/>
    <property type="match status" value="1"/>
</dbReference>
<dbReference type="InterPro" id="IPR005101">
    <property type="entry name" value="Cryptochr/Photolyase_FAD-bd"/>
</dbReference>
<dbReference type="PANTHER" id="PTHR11455:SF22">
    <property type="entry name" value="CRYPTOCHROME DASH"/>
    <property type="match status" value="1"/>
</dbReference>
<keyword evidence="10" id="KW-1185">Reference proteome</keyword>
<dbReference type="GO" id="GO:0003677">
    <property type="term" value="F:DNA binding"/>
    <property type="evidence" value="ECO:0007669"/>
    <property type="project" value="TreeGrafter"/>
</dbReference>
<protein>
    <recommendedName>
        <fullName evidence="2 7">Cryptochrome DASH</fullName>
    </recommendedName>
</protein>
<reference evidence="9" key="1">
    <citation type="submission" date="2020-09" db="EMBL/GenBank/DDBJ databases">
        <title>A novel bacterium of genus Neiella, isolated from South China Sea.</title>
        <authorList>
            <person name="Huang H."/>
            <person name="Mo K."/>
            <person name="Hu Y."/>
        </authorList>
    </citation>
    <scope>NUCLEOTIDE SEQUENCE</scope>
    <source>
        <strain evidence="9">HB171785</strain>
    </source>
</reference>
<comment type="similarity">
    <text evidence="1 7">Belongs to the DNA photolyase class-1 family.</text>
</comment>
<feature type="binding site" evidence="6">
    <location>
        <begin position="246"/>
        <end position="250"/>
    </location>
    <ligand>
        <name>FAD</name>
        <dbReference type="ChEBI" id="CHEBI:57692"/>
    </ligand>
</feature>
<organism evidence="9 10">
    <name type="scientific">Neiella litorisoli</name>
    <dbReference type="NCBI Taxonomy" id="2771431"/>
    <lineage>
        <taxon>Bacteria</taxon>
        <taxon>Pseudomonadati</taxon>
        <taxon>Pseudomonadota</taxon>
        <taxon>Gammaproteobacteria</taxon>
        <taxon>Alteromonadales</taxon>
        <taxon>Echinimonadaceae</taxon>
        <taxon>Neiella</taxon>
    </lineage>
</organism>
<evidence type="ECO:0000256" key="3">
    <source>
        <dbReference type="ARBA" id="ARBA00022630"/>
    </source>
</evidence>
<dbReference type="InterPro" id="IPR006050">
    <property type="entry name" value="DNA_photolyase_N"/>
</dbReference>
<dbReference type="InterPro" id="IPR036134">
    <property type="entry name" value="Crypto/Photolyase_FAD-like_sf"/>
</dbReference>
<dbReference type="EMBL" id="JACXAF010000022">
    <property type="protein sequence ID" value="MBD1390780.1"/>
    <property type="molecule type" value="Genomic_DNA"/>
</dbReference>
<dbReference type="InterPro" id="IPR014729">
    <property type="entry name" value="Rossmann-like_a/b/a_fold"/>
</dbReference>
<evidence type="ECO:0000259" key="8">
    <source>
        <dbReference type="PROSITE" id="PS51645"/>
    </source>
</evidence>
<dbReference type="GO" id="GO:0000719">
    <property type="term" value="P:photoreactive repair"/>
    <property type="evidence" value="ECO:0007669"/>
    <property type="project" value="TreeGrafter"/>
</dbReference>
<keyword evidence="3 6" id="KW-0285">Flavoprotein</keyword>
<proteinExistence type="inferred from homology"/>
<evidence type="ECO:0000256" key="2">
    <source>
        <dbReference type="ARBA" id="ARBA00017881"/>
    </source>
</evidence>
<keyword evidence="4 6" id="KW-0274">FAD</keyword>
<evidence type="ECO:0000256" key="4">
    <source>
        <dbReference type="ARBA" id="ARBA00022827"/>
    </source>
</evidence>
<dbReference type="NCBIfam" id="TIGR02765">
    <property type="entry name" value="crypto_DASH"/>
    <property type="match status" value="1"/>
</dbReference>
<dbReference type="GO" id="GO:0071949">
    <property type="term" value="F:FAD binding"/>
    <property type="evidence" value="ECO:0007669"/>
    <property type="project" value="TreeGrafter"/>
</dbReference>
<dbReference type="Gene3D" id="1.25.40.80">
    <property type="match status" value="1"/>
</dbReference>
<feature type="domain" description="Photolyase/cryptochrome alpha/beta" evidence="8">
    <location>
        <begin position="4"/>
        <end position="138"/>
    </location>
</feature>
<name>A0A8J6UMG3_9GAMM</name>
<dbReference type="Pfam" id="PF03441">
    <property type="entry name" value="FAD_binding_7"/>
    <property type="match status" value="1"/>
</dbReference>
<dbReference type="RefSeq" id="WP_191145838.1">
    <property type="nucleotide sequence ID" value="NZ_JACXAF010000022.1"/>
</dbReference>
<gene>
    <name evidence="9" type="ORF">IC617_15215</name>
</gene>
<dbReference type="Pfam" id="PF00875">
    <property type="entry name" value="DNA_photolyase"/>
    <property type="match status" value="1"/>
</dbReference>
<evidence type="ECO:0000256" key="5">
    <source>
        <dbReference type="ARBA" id="ARBA00022991"/>
    </source>
</evidence>
<evidence type="ECO:0000256" key="6">
    <source>
        <dbReference type="PIRSR" id="PIRSR602081-1"/>
    </source>
</evidence>
<comment type="cofactor">
    <cofactor evidence="6 7">
        <name>FAD</name>
        <dbReference type="ChEBI" id="CHEBI:57692"/>
    </cofactor>
    <text evidence="6 7">Binds 1 FAD per subunit.</text>
</comment>
<evidence type="ECO:0000313" key="9">
    <source>
        <dbReference type="EMBL" id="MBD1390780.1"/>
    </source>
</evidence>
<dbReference type="Gene3D" id="3.40.50.620">
    <property type="entry name" value="HUPs"/>
    <property type="match status" value="1"/>
</dbReference>
<dbReference type="PRINTS" id="PR00147">
    <property type="entry name" value="DNAPHOTLYASE"/>
</dbReference>
<sequence>MNRKTSLIWFSHDLRIDDNPILHMAAHSDALVCVFFVEPEWFQPIATSQPSGPRIGPHRWRFLQQALVDLSEQLTSLGQRLLVVFGSPQQALPPLLQRFSVNRVLRSTHATSYEQRQWQQLRDAHCQIEWLQIDSHDLFQPQQLPFARDQLPTSFSKFRKLVEPLPIAAPLEPPACLPWSPLDQQAVKQAAAELPQVQPLPHQDSDWLQLIGGERSGLAHLARYFDSEMPLCYKQVRNELDGWQHSTKLSPWLALGCISVRRVVAVLKQYEQRFEANESTYWIYFELLWREYFHCYAKRYGNRIFQFRGLRDARPLTSFYPQRFRQWSQGQTQYPLVNACIKQLNATGYMSNRGRQIVASCLVNEMQVDWRYGAAYFEYQLVDYDPAVNWGNWQYIAGVGADPRGGRHFNIEKQQQQYDPDGDYIRRWQGQVVNAACDAVDGADWPTYS</sequence>
<keyword evidence="5 7" id="KW-0157">Chromophore</keyword>
<feature type="binding site" evidence="6">
    <location>
        <begin position="383"/>
        <end position="385"/>
    </location>
    <ligand>
        <name>FAD</name>
        <dbReference type="ChEBI" id="CHEBI:57692"/>
    </ligand>
</feature>
<evidence type="ECO:0000256" key="1">
    <source>
        <dbReference type="ARBA" id="ARBA00005862"/>
    </source>
</evidence>
<accession>A0A8J6UMG3</accession>
<comment type="cofactor">
    <cofactor evidence="7">
        <name>(6R)-5,10-methylene-5,6,7,8-tetrahydrofolate</name>
        <dbReference type="ChEBI" id="CHEBI:15636"/>
    </cofactor>
    <text evidence="7">Binds 1 5,10-methenyltetrahydrofolate (MTHF) per subunit.</text>
</comment>
<dbReference type="Gene3D" id="1.10.579.10">
    <property type="entry name" value="DNA Cyclobutane Dipyrimidine Photolyase, subunit A, domain 3"/>
    <property type="match status" value="1"/>
</dbReference>
<evidence type="ECO:0000256" key="7">
    <source>
        <dbReference type="RuleBase" id="RU367151"/>
    </source>
</evidence>
<dbReference type="InterPro" id="IPR014133">
    <property type="entry name" value="Cry_DASH"/>
</dbReference>
<dbReference type="SUPFAM" id="SSF52425">
    <property type="entry name" value="Cryptochrome/photolyase, N-terminal domain"/>
    <property type="match status" value="1"/>
</dbReference>
<dbReference type="InterPro" id="IPR036155">
    <property type="entry name" value="Crypto/Photolyase_N_sf"/>
</dbReference>
<dbReference type="SUPFAM" id="SSF48173">
    <property type="entry name" value="Cryptochrome/photolyase FAD-binding domain"/>
    <property type="match status" value="1"/>
</dbReference>
<comment type="caution">
    <text evidence="9">The sequence shown here is derived from an EMBL/GenBank/DDBJ whole genome shotgun (WGS) entry which is preliminary data.</text>
</comment>
<dbReference type="GO" id="GO:0003913">
    <property type="term" value="F:DNA photolyase activity"/>
    <property type="evidence" value="ECO:0007669"/>
    <property type="project" value="InterPro"/>
</dbReference>
<dbReference type="PANTHER" id="PTHR11455">
    <property type="entry name" value="CRYPTOCHROME"/>
    <property type="match status" value="1"/>
</dbReference>
<comment type="function">
    <text evidence="7">May have a photoreceptor function.</text>
</comment>
<dbReference type="InterPro" id="IPR002081">
    <property type="entry name" value="Cryptochrome/DNA_photolyase_1"/>
</dbReference>
<feature type="binding site" evidence="6">
    <location>
        <position position="233"/>
    </location>
    <ligand>
        <name>FAD</name>
        <dbReference type="ChEBI" id="CHEBI:57692"/>
    </ligand>
</feature>
<dbReference type="Proteomes" id="UP000638014">
    <property type="component" value="Unassembled WGS sequence"/>
</dbReference>